<reference evidence="1" key="1">
    <citation type="submission" date="2022-11" db="EMBL/GenBank/DDBJ databases">
        <title>Genome Sequence of Nemania bipapillata.</title>
        <authorList>
            <person name="Buettner E."/>
        </authorList>
    </citation>
    <scope>NUCLEOTIDE SEQUENCE</scope>
    <source>
        <strain evidence="1">CP14</strain>
    </source>
</reference>
<sequence length="587" mass="58904">MRLNNLLLSSLLAAWPCYASPMPVLDLSLVNSPETELLVREGINLARSLDVQKRASADFSLEKSWNNQVLFGGAWNSSDAGLSENAELSVTCLECYTHGTVTAKVTDKDIIHPVLRLTFSGVEAYASLGVAASAGQTFSITLFSSDTPIGIGITGLDVGVVFFVDLVFSLDAAIDLSAGFSVSIPDDAFLEANIFKGDVDDSSFSGLNSQYLPVTVISGHATFKADLRLRVQAGAEASIDLFGIGAGAVVGIYANLIEFVATIEKTDTCELEAEVSWDLNVGAFAHLDVVVDYTTLGPVPTVSTTLMVGAAFSTCLLDGAAASTTAALPATTSDAATSAVATSAAVTSEAAASTPVFSLPSGASLIGETVIAGVTTPAAATTASASGTDLVWAPSFVLSVTVPEVSFTVADPLPIDTATSLPASAISSVAISSGSASSGALTTATASSALSSGVSSAAVTTAAGSSALSSDASTPLLTTATSAVPSGYSSAAVSSVSAASSAAYTSVVGAGTYPVLTPSGVFSSAASTSVVGAGSYPVLTPSAISSSAAAGPTYTSTYTYSMTRCGAPGVMNVSDYRAHPHTNQKWS</sequence>
<keyword evidence="2" id="KW-1185">Reference proteome</keyword>
<accession>A0ACC2HQ72</accession>
<evidence type="ECO:0000313" key="1">
    <source>
        <dbReference type="EMBL" id="KAJ8105199.1"/>
    </source>
</evidence>
<protein>
    <submittedName>
        <fullName evidence="1">Uncharacterized protein</fullName>
    </submittedName>
</protein>
<comment type="caution">
    <text evidence="1">The sequence shown here is derived from an EMBL/GenBank/DDBJ whole genome shotgun (WGS) entry which is preliminary data.</text>
</comment>
<proteinExistence type="predicted"/>
<dbReference type="Proteomes" id="UP001153334">
    <property type="component" value="Unassembled WGS sequence"/>
</dbReference>
<dbReference type="EMBL" id="JAPESX010003329">
    <property type="protein sequence ID" value="KAJ8105199.1"/>
    <property type="molecule type" value="Genomic_DNA"/>
</dbReference>
<organism evidence="1 2">
    <name type="scientific">Nemania bipapillata</name>
    <dbReference type="NCBI Taxonomy" id="110536"/>
    <lineage>
        <taxon>Eukaryota</taxon>
        <taxon>Fungi</taxon>
        <taxon>Dikarya</taxon>
        <taxon>Ascomycota</taxon>
        <taxon>Pezizomycotina</taxon>
        <taxon>Sordariomycetes</taxon>
        <taxon>Xylariomycetidae</taxon>
        <taxon>Xylariales</taxon>
        <taxon>Xylariaceae</taxon>
        <taxon>Nemania</taxon>
    </lineage>
</organism>
<evidence type="ECO:0000313" key="2">
    <source>
        <dbReference type="Proteomes" id="UP001153334"/>
    </source>
</evidence>
<name>A0ACC2HQ72_9PEZI</name>
<gene>
    <name evidence="1" type="ORF">ONZ43_g7521</name>
</gene>